<protein>
    <submittedName>
        <fullName evidence="1">Siphovirus Gp157 family protein</fullName>
    </submittedName>
</protein>
<dbReference type="InterPro" id="IPR008840">
    <property type="entry name" value="Sipho_Gp157"/>
</dbReference>
<evidence type="ECO:0000313" key="1">
    <source>
        <dbReference type="EMBL" id="NMK98315.1"/>
    </source>
</evidence>
<dbReference type="EMBL" id="JABBLX010000034">
    <property type="protein sequence ID" value="NMK98315.1"/>
    <property type="molecule type" value="Genomic_DNA"/>
</dbReference>
<accession>A0A848F105</accession>
<evidence type="ECO:0000313" key="2">
    <source>
        <dbReference type="Proteomes" id="UP000550736"/>
    </source>
</evidence>
<dbReference type="Pfam" id="PF05565">
    <property type="entry name" value="Sipho_Gp157"/>
    <property type="match status" value="1"/>
</dbReference>
<dbReference type="Proteomes" id="UP000550736">
    <property type="component" value="Unassembled WGS sequence"/>
</dbReference>
<reference evidence="1 2" key="1">
    <citation type="submission" date="2020-04" db="EMBL/GenBank/DDBJ databases">
        <title>The Epidemiology and Molecular Characteristics of Linezolid-Resistant Staphylococcus capitis in Huashan Hospital, Shanghai.</title>
        <authorList>
            <person name="Ding L."/>
            <person name="Li P."/>
            <person name="Yang Y."/>
            <person name="Lin D."/>
            <person name="Xu X."/>
        </authorList>
    </citation>
    <scope>NUCLEOTIDE SEQUENCE [LARGE SCALE GENOMIC DNA]</scope>
    <source>
        <strain evidence="1 2">12-86</strain>
    </source>
</reference>
<comment type="caution">
    <text evidence="1">The sequence shown here is derived from an EMBL/GenBank/DDBJ whole genome shotgun (WGS) entry which is preliminary data.</text>
</comment>
<name>A0A848F105_STACP</name>
<gene>
    <name evidence="1" type="ORF">HHM13_09445</name>
</gene>
<proteinExistence type="predicted"/>
<organism evidence="1 2">
    <name type="scientific">Staphylococcus capitis</name>
    <dbReference type="NCBI Taxonomy" id="29388"/>
    <lineage>
        <taxon>Bacteria</taxon>
        <taxon>Bacillati</taxon>
        <taxon>Bacillota</taxon>
        <taxon>Bacilli</taxon>
        <taxon>Bacillales</taxon>
        <taxon>Staphylococcaceae</taxon>
        <taxon>Staphylococcus</taxon>
    </lineage>
</organism>
<sequence length="161" mass="18455">MSNIYQINDKFLSVLNMADEDVDPQVIQDTLDSIELELNEKVDNIVGLKRSVDSDVDAIDKELKRLQELKKSKVKFSDRLKGYLSDMLDQRQLDNYRTSKNYIYKRKNGASKDVVDESKIPKEYWVSQAPKLNSKMLTDDLKAGKEIPGAQLKQTVSLVVK</sequence>
<dbReference type="RefSeq" id="WP_002469779.1">
    <property type="nucleotide sequence ID" value="NZ_CP086659.1"/>
</dbReference>
<dbReference type="AlphaFoldDB" id="A0A848F105"/>